<dbReference type="GO" id="GO:0003723">
    <property type="term" value="F:RNA binding"/>
    <property type="evidence" value="ECO:0007669"/>
    <property type="project" value="UniProtKB-KW"/>
</dbReference>
<accession>A0AAE0RXB4</accession>
<feature type="compositionally biased region" description="Basic residues" evidence="3">
    <location>
        <begin position="424"/>
        <end position="433"/>
    </location>
</feature>
<feature type="region of interest" description="Disordered" evidence="3">
    <location>
        <begin position="122"/>
        <end position="215"/>
    </location>
</feature>
<dbReference type="InterPro" id="IPR012677">
    <property type="entry name" value="Nucleotide-bd_a/b_plait_sf"/>
</dbReference>
<evidence type="ECO:0000256" key="1">
    <source>
        <dbReference type="ARBA" id="ARBA00022737"/>
    </source>
</evidence>
<name>A0AAE0RXB4_9BIVA</name>
<dbReference type="SUPFAM" id="SSF54928">
    <property type="entry name" value="RNA-binding domain, RBD"/>
    <property type="match status" value="1"/>
</dbReference>
<keyword evidence="5" id="KW-1185">Reference proteome</keyword>
<proteinExistence type="predicted"/>
<feature type="region of interest" description="Disordered" evidence="3">
    <location>
        <begin position="366"/>
        <end position="433"/>
    </location>
</feature>
<reference evidence="4" key="3">
    <citation type="submission" date="2023-05" db="EMBL/GenBank/DDBJ databases">
        <authorList>
            <person name="Smith C.H."/>
        </authorList>
    </citation>
    <scope>NUCLEOTIDE SEQUENCE</scope>
    <source>
        <strain evidence="4">CHS0354</strain>
        <tissue evidence="4">Mantle</tissue>
    </source>
</reference>
<evidence type="ECO:0008006" key="6">
    <source>
        <dbReference type="Google" id="ProtNLM"/>
    </source>
</evidence>
<dbReference type="EMBL" id="JAEAOA010001462">
    <property type="protein sequence ID" value="KAK3581179.1"/>
    <property type="molecule type" value="Genomic_DNA"/>
</dbReference>
<organism evidence="4 5">
    <name type="scientific">Potamilus streckersoni</name>
    <dbReference type="NCBI Taxonomy" id="2493646"/>
    <lineage>
        <taxon>Eukaryota</taxon>
        <taxon>Metazoa</taxon>
        <taxon>Spiralia</taxon>
        <taxon>Lophotrochozoa</taxon>
        <taxon>Mollusca</taxon>
        <taxon>Bivalvia</taxon>
        <taxon>Autobranchia</taxon>
        <taxon>Heteroconchia</taxon>
        <taxon>Palaeoheterodonta</taxon>
        <taxon>Unionida</taxon>
        <taxon>Unionoidea</taxon>
        <taxon>Unionidae</taxon>
        <taxon>Ambleminae</taxon>
        <taxon>Lampsilini</taxon>
        <taxon>Potamilus</taxon>
    </lineage>
</organism>
<protein>
    <recommendedName>
        <fullName evidence="6">RRM domain-containing protein</fullName>
    </recommendedName>
</protein>
<reference evidence="4" key="2">
    <citation type="journal article" date="2021" name="Genome Biol. Evol.">
        <title>Developing a high-quality reference genome for a parasitic bivalve with doubly uniparental inheritance (Bivalvia: Unionida).</title>
        <authorList>
            <person name="Smith C.H."/>
        </authorList>
    </citation>
    <scope>NUCLEOTIDE SEQUENCE</scope>
    <source>
        <strain evidence="4">CHS0354</strain>
        <tissue evidence="4">Mantle</tissue>
    </source>
</reference>
<evidence type="ECO:0000313" key="4">
    <source>
        <dbReference type="EMBL" id="KAK3581179.1"/>
    </source>
</evidence>
<dbReference type="InterPro" id="IPR050666">
    <property type="entry name" value="ESRP"/>
</dbReference>
<evidence type="ECO:0000256" key="2">
    <source>
        <dbReference type="ARBA" id="ARBA00022884"/>
    </source>
</evidence>
<gene>
    <name evidence="4" type="ORF">CHS0354_024712</name>
</gene>
<dbReference type="InterPro" id="IPR035979">
    <property type="entry name" value="RBD_domain_sf"/>
</dbReference>
<keyword evidence="2" id="KW-0694">RNA-binding</keyword>
<dbReference type="AlphaFoldDB" id="A0AAE0RXB4"/>
<sequence length="433" mass="48109">MSVIIRLQGLPLSAGAMDIRNFFKGISLPSGRVHIFGGDTGDAFIAFTSEEDARQAMMLNMGYIGDGQIFLSLSCPAEMRRRIEEVKINSSASSTQSAPAQQALLAAKPQQLTLQQDPILGDGVQIQPSEPSEPFSVQDPKDRKSYPPASSLVHKINLRDPRLAKPDINPSIYQQNRERRVSIASDQESYPQRIDQSRRPPLRPMHLGNTPDLDASRPLRRELFEGSTLPGQDHLYEIPCGRMDRGNLIHGPQRIRDIDGQMDVHSQNRSDISALGWSFISTQQTDIQLHAAGPDVPQVRRMDGPHPNRKVYPPSGPEAFENSKAPFPDECVPGPGRSPWMGMGFREQLPNMRLPRRSRSPSLMNSFGASERFPSPDIRPTLDKGNYFGRPVGPQPFGPTEARGTKRPHPDESGQVPPQTGIAKRIKTTTRYH</sequence>
<keyword evidence="1" id="KW-0677">Repeat</keyword>
<evidence type="ECO:0000256" key="3">
    <source>
        <dbReference type="SAM" id="MobiDB-lite"/>
    </source>
</evidence>
<dbReference type="Gene3D" id="3.30.70.330">
    <property type="match status" value="1"/>
</dbReference>
<dbReference type="PANTHER" id="PTHR13976">
    <property type="entry name" value="HETEROGENEOUS NUCLEAR RIBONUCLEOPROTEIN-RELATED"/>
    <property type="match status" value="1"/>
</dbReference>
<dbReference type="Proteomes" id="UP001195483">
    <property type="component" value="Unassembled WGS sequence"/>
</dbReference>
<comment type="caution">
    <text evidence="4">The sequence shown here is derived from an EMBL/GenBank/DDBJ whole genome shotgun (WGS) entry which is preliminary data.</text>
</comment>
<reference evidence="4" key="1">
    <citation type="journal article" date="2021" name="Genome Biol. Evol.">
        <title>A High-Quality Reference Genome for a Parasitic Bivalve with Doubly Uniparental Inheritance (Bivalvia: Unionida).</title>
        <authorList>
            <person name="Smith C.H."/>
        </authorList>
    </citation>
    <scope>NUCLEOTIDE SEQUENCE</scope>
    <source>
        <strain evidence="4">CHS0354</strain>
    </source>
</reference>
<evidence type="ECO:0000313" key="5">
    <source>
        <dbReference type="Proteomes" id="UP001195483"/>
    </source>
</evidence>